<evidence type="ECO:0000256" key="4">
    <source>
        <dbReference type="ARBA" id="ARBA00023172"/>
    </source>
</evidence>
<dbReference type="Pfam" id="PF13610">
    <property type="entry name" value="DDE_Tnp_IS240"/>
    <property type="match status" value="1"/>
</dbReference>
<dbReference type="PANTHER" id="PTHR35528:SF3">
    <property type="entry name" value="BLL1675 PROTEIN"/>
    <property type="match status" value="1"/>
</dbReference>
<feature type="domain" description="DDE" evidence="5">
    <location>
        <begin position="74"/>
        <end position="201"/>
    </location>
</feature>
<gene>
    <name evidence="6" type="ORF">FM111_15605</name>
</gene>
<proteinExistence type="predicted"/>
<dbReference type="OrthoDB" id="4315389at2"/>
<dbReference type="InterPro" id="IPR036397">
    <property type="entry name" value="RNaseH_sf"/>
</dbReference>
<comment type="function">
    <text evidence="1">Involved in the transposition of the insertion sequence.</text>
</comment>
<dbReference type="InterPro" id="IPR012337">
    <property type="entry name" value="RNaseH-like_sf"/>
</dbReference>
<dbReference type="Proteomes" id="UP000195766">
    <property type="component" value="Unassembled WGS sequence"/>
</dbReference>
<dbReference type="InterPro" id="IPR047930">
    <property type="entry name" value="Transpos_IS6"/>
</dbReference>
<dbReference type="RefSeq" id="WP_087141879.1">
    <property type="nucleotide sequence ID" value="NZ_FUIE01000086.1"/>
</dbReference>
<organism evidence="6 7">
    <name type="scientific">Brevundimonas diminuta 3F5N</name>
    <dbReference type="NCBI Taxonomy" id="1255603"/>
    <lineage>
        <taxon>Bacteria</taxon>
        <taxon>Pseudomonadati</taxon>
        <taxon>Pseudomonadota</taxon>
        <taxon>Alphaproteobacteria</taxon>
        <taxon>Caulobacterales</taxon>
        <taxon>Caulobacteraceae</taxon>
        <taxon>Brevundimonas</taxon>
    </lineage>
</organism>
<keyword evidence="3" id="KW-0238">DNA-binding</keyword>
<dbReference type="InterPro" id="IPR032874">
    <property type="entry name" value="DDE_dom"/>
</dbReference>
<dbReference type="PANTHER" id="PTHR35528">
    <property type="entry name" value="BLL1675 PROTEIN"/>
    <property type="match status" value="1"/>
</dbReference>
<dbReference type="Gene3D" id="3.30.420.10">
    <property type="entry name" value="Ribonuclease H-like superfamily/Ribonuclease H"/>
    <property type="match status" value="1"/>
</dbReference>
<dbReference type="GO" id="GO:0006310">
    <property type="term" value="P:DNA recombination"/>
    <property type="evidence" value="ECO:0007669"/>
    <property type="project" value="UniProtKB-KW"/>
</dbReference>
<dbReference type="NCBIfam" id="NF033587">
    <property type="entry name" value="transpos_IS6"/>
    <property type="match status" value="1"/>
</dbReference>
<name>A0A1R4GRZ4_BREDI</name>
<dbReference type="GO" id="GO:0003677">
    <property type="term" value="F:DNA binding"/>
    <property type="evidence" value="ECO:0007669"/>
    <property type="project" value="UniProtKB-KW"/>
</dbReference>
<dbReference type="InterPro" id="IPR052183">
    <property type="entry name" value="IS_Transposase"/>
</dbReference>
<keyword evidence="4" id="KW-0233">DNA recombination</keyword>
<evidence type="ECO:0000313" key="7">
    <source>
        <dbReference type="Proteomes" id="UP000195766"/>
    </source>
</evidence>
<evidence type="ECO:0000256" key="2">
    <source>
        <dbReference type="ARBA" id="ARBA00022578"/>
    </source>
</evidence>
<dbReference type="AlphaFoldDB" id="A0A1R4GRZ4"/>
<sequence>MKPLSFKRHRFPGEVIRHAVWLYFRFNLSFRDVEELMAQRGIDVSYETIRCWTIKFGPLIARRLKKRRVPPTGRWHLDEMVCKIGGRRMYLWRAVDDEGEVLDVVVQRQRDTEAALKLIRRLLRNQPVEPETITTDGLASYCAALDQLELRHLHRPGRLRDNNRVENSHLPIRRRERQHQRFKSQASAQRFLTTHAAIYNTFNFQRHLISRPTLRCFRAEANAAWEAAVV</sequence>
<evidence type="ECO:0000313" key="6">
    <source>
        <dbReference type="EMBL" id="SJM70956.1"/>
    </source>
</evidence>
<evidence type="ECO:0000259" key="5">
    <source>
        <dbReference type="Pfam" id="PF13610"/>
    </source>
</evidence>
<reference evidence="6 7" key="1">
    <citation type="submission" date="2017-02" db="EMBL/GenBank/DDBJ databases">
        <authorList>
            <person name="Peterson S.W."/>
        </authorList>
    </citation>
    <scope>NUCLEOTIDE SEQUENCE [LARGE SCALE GENOMIC DNA]</scope>
    <source>
        <strain evidence="6 7">3F5N</strain>
    </source>
</reference>
<accession>A0A1R4GRZ4</accession>
<evidence type="ECO:0000256" key="3">
    <source>
        <dbReference type="ARBA" id="ARBA00023125"/>
    </source>
</evidence>
<dbReference type="SUPFAM" id="SSF53098">
    <property type="entry name" value="Ribonuclease H-like"/>
    <property type="match status" value="1"/>
</dbReference>
<dbReference type="EMBL" id="FUIE01000086">
    <property type="protein sequence ID" value="SJM70956.1"/>
    <property type="molecule type" value="Genomic_DNA"/>
</dbReference>
<evidence type="ECO:0000256" key="1">
    <source>
        <dbReference type="ARBA" id="ARBA00002286"/>
    </source>
</evidence>
<dbReference type="GO" id="GO:0032196">
    <property type="term" value="P:transposition"/>
    <property type="evidence" value="ECO:0007669"/>
    <property type="project" value="UniProtKB-KW"/>
</dbReference>
<keyword evidence="2" id="KW-0815">Transposition</keyword>
<protein>
    <submittedName>
        <fullName evidence="6">Mobile element protein</fullName>
    </submittedName>
</protein>